<dbReference type="AlphaFoldDB" id="A0A0B2ANE7"/>
<dbReference type="PANTHER" id="PTHR13887">
    <property type="entry name" value="GLUTATHIONE S-TRANSFERASE KAPPA"/>
    <property type="match status" value="1"/>
</dbReference>
<evidence type="ECO:0000256" key="1">
    <source>
        <dbReference type="SAM" id="MobiDB-lite"/>
    </source>
</evidence>
<reference evidence="3 4" key="1">
    <citation type="submission" date="2014-09" db="EMBL/GenBank/DDBJ databases">
        <title>Genome sequence of Sinomonas sp. MUSC 117.</title>
        <authorList>
            <person name="Lee L.-H."/>
        </authorList>
    </citation>
    <scope>NUCLEOTIDE SEQUENCE [LARGE SCALE GENOMIC DNA]</scope>
    <source>
        <strain evidence="3 4">MUSC 117</strain>
    </source>
</reference>
<dbReference type="SUPFAM" id="SSF52833">
    <property type="entry name" value="Thioredoxin-like"/>
    <property type="match status" value="1"/>
</dbReference>
<accession>A0A0B2ANE7</accession>
<comment type="caution">
    <text evidence="3">The sequence shown here is derived from an EMBL/GenBank/DDBJ whole genome shotgun (WGS) entry which is preliminary data.</text>
</comment>
<feature type="region of interest" description="Disordered" evidence="1">
    <location>
        <begin position="222"/>
        <end position="249"/>
    </location>
</feature>
<dbReference type="GO" id="GO:0016491">
    <property type="term" value="F:oxidoreductase activity"/>
    <property type="evidence" value="ECO:0007669"/>
    <property type="project" value="InterPro"/>
</dbReference>
<evidence type="ECO:0000313" key="4">
    <source>
        <dbReference type="Proteomes" id="UP000030982"/>
    </source>
</evidence>
<dbReference type="Proteomes" id="UP000030982">
    <property type="component" value="Unassembled WGS sequence"/>
</dbReference>
<dbReference type="EMBL" id="JTDL01000098">
    <property type="protein sequence ID" value="KHL03499.1"/>
    <property type="molecule type" value="Genomic_DNA"/>
</dbReference>
<sequence length="249" mass="26686">MNVDIWSDIACPWCFIGKRRFEKALAGFPHKDQVTVTWHSFQLDPSLPEHYDGTELEYLSQRKGMPEDRVAQMFEQVTQVAAGEGLAYDFSTVVVANSFPAHELLHLAKARGTEGAADAVKEALLSAHFEHGKDIGSRQVLIEVGTAAGLAEADITAALDAGTYRDAVRADIREAQALGIQGVPFFVLDRKYGVSGAQPAELFAQALDTAWRESNPLVMVNAPADDSAGPGAGRGDDELNGQACGPDGC</sequence>
<dbReference type="Pfam" id="PF01323">
    <property type="entry name" value="DSBA"/>
    <property type="match status" value="1"/>
</dbReference>
<keyword evidence="4" id="KW-1185">Reference proteome</keyword>
<name>A0A0B2ANE7_9MICC</name>
<dbReference type="STRING" id="1338436.LK10_08685"/>
<dbReference type="RefSeq" id="WP_043122436.1">
    <property type="nucleotide sequence ID" value="NZ_JTDL01000098.1"/>
</dbReference>
<dbReference type="InterPro" id="IPR001853">
    <property type="entry name" value="DSBA-like_thioredoxin_dom"/>
</dbReference>
<feature type="domain" description="DSBA-like thioredoxin" evidence="2">
    <location>
        <begin position="3"/>
        <end position="207"/>
    </location>
</feature>
<organism evidence="3 4">
    <name type="scientific">Sinomonas humi</name>
    <dbReference type="NCBI Taxonomy" id="1338436"/>
    <lineage>
        <taxon>Bacteria</taxon>
        <taxon>Bacillati</taxon>
        <taxon>Actinomycetota</taxon>
        <taxon>Actinomycetes</taxon>
        <taxon>Micrococcales</taxon>
        <taxon>Micrococcaceae</taxon>
        <taxon>Sinomonas</taxon>
    </lineage>
</organism>
<evidence type="ECO:0000259" key="2">
    <source>
        <dbReference type="Pfam" id="PF01323"/>
    </source>
</evidence>
<evidence type="ECO:0000313" key="3">
    <source>
        <dbReference type="EMBL" id="KHL03499.1"/>
    </source>
</evidence>
<dbReference type="PANTHER" id="PTHR13887:SF41">
    <property type="entry name" value="THIOREDOXIN SUPERFAMILY PROTEIN"/>
    <property type="match status" value="1"/>
</dbReference>
<dbReference type="CDD" id="cd03024">
    <property type="entry name" value="DsbA_FrnE"/>
    <property type="match status" value="1"/>
</dbReference>
<dbReference type="InterPro" id="IPR036249">
    <property type="entry name" value="Thioredoxin-like_sf"/>
</dbReference>
<dbReference type="Gene3D" id="3.40.30.10">
    <property type="entry name" value="Glutaredoxin"/>
    <property type="match status" value="1"/>
</dbReference>
<proteinExistence type="predicted"/>
<protein>
    <submittedName>
        <fullName evidence="3">DSBA oxidoreductase</fullName>
    </submittedName>
</protein>
<dbReference type="OrthoDB" id="9799122at2"/>
<gene>
    <name evidence="3" type="ORF">LK10_08685</name>
</gene>